<feature type="domain" description="G-protein coupled receptors family 1 profile" evidence="15">
    <location>
        <begin position="685"/>
        <end position="939"/>
    </location>
</feature>
<evidence type="ECO:0000256" key="9">
    <source>
        <dbReference type="ARBA" id="ARBA00023157"/>
    </source>
</evidence>
<proteinExistence type="inferred from homology"/>
<feature type="transmembrane region" description="Helical" evidence="14">
    <location>
        <begin position="653"/>
        <end position="673"/>
    </location>
</feature>
<feature type="transmembrane region" description="Helical" evidence="14">
    <location>
        <begin position="355"/>
        <end position="383"/>
    </location>
</feature>
<reference evidence="16 17" key="1">
    <citation type="journal article" date="2019" name="Sci. Data">
        <title>Hybrid genome assembly and annotation of Danionella translucida.</title>
        <authorList>
            <person name="Kadobianskyi M."/>
            <person name="Schulze L."/>
            <person name="Schuelke M."/>
            <person name="Judkewitz B."/>
        </authorList>
    </citation>
    <scope>NUCLEOTIDE SEQUENCE [LARGE SCALE GENOMIC DNA]</scope>
    <source>
        <strain evidence="16 17">Bolton</strain>
    </source>
</reference>
<evidence type="ECO:0000256" key="3">
    <source>
        <dbReference type="ARBA" id="ARBA00022606"/>
    </source>
</evidence>
<dbReference type="STRING" id="623744.A0A553MLR7"/>
<name>A0A553MLR7_9TELE</name>
<dbReference type="InterPro" id="IPR000276">
    <property type="entry name" value="GPCR_Rhodpsn"/>
</dbReference>
<evidence type="ECO:0000259" key="15">
    <source>
        <dbReference type="PROSITE" id="PS50262"/>
    </source>
</evidence>
<feature type="transmembrane region" description="Helical" evidence="14">
    <location>
        <begin position="105"/>
        <end position="127"/>
    </location>
</feature>
<feature type="transmembrane region" description="Helical" evidence="14">
    <location>
        <begin position="435"/>
        <end position="453"/>
    </location>
</feature>
<evidence type="ECO:0000256" key="7">
    <source>
        <dbReference type="ARBA" id="ARBA00023040"/>
    </source>
</evidence>
<dbReference type="Pfam" id="PF13853">
    <property type="entry name" value="7tm_4"/>
    <property type="match status" value="3"/>
</dbReference>
<evidence type="ECO:0000256" key="4">
    <source>
        <dbReference type="ARBA" id="ARBA00022692"/>
    </source>
</evidence>
<dbReference type="PANTHER" id="PTHR24242">
    <property type="entry name" value="G-PROTEIN COUPLED RECEPTOR"/>
    <property type="match status" value="1"/>
</dbReference>
<feature type="transmembrane region" description="Helical" evidence="14">
    <location>
        <begin position="741"/>
        <end position="768"/>
    </location>
</feature>
<evidence type="ECO:0000256" key="1">
    <source>
        <dbReference type="ARBA" id="ARBA00004651"/>
    </source>
</evidence>
<dbReference type="EMBL" id="SRMA01027364">
    <property type="protein sequence ID" value="TRY54130.1"/>
    <property type="molecule type" value="Genomic_DNA"/>
</dbReference>
<feature type="non-terminal residue" evidence="16">
    <location>
        <position position="963"/>
    </location>
</feature>
<keyword evidence="9" id="KW-1015">Disulfide bond</keyword>
<dbReference type="InterPro" id="IPR017452">
    <property type="entry name" value="GPCR_Rhodpsn_7TM"/>
</dbReference>
<keyword evidence="4 13" id="KW-0812">Transmembrane</keyword>
<accession>A0A553MLR7</accession>
<dbReference type="PROSITE" id="PS50262">
    <property type="entry name" value="G_PROTEIN_RECEP_F1_2"/>
    <property type="match status" value="3"/>
</dbReference>
<dbReference type="PRINTS" id="PR00245">
    <property type="entry name" value="OLFACTORYR"/>
</dbReference>
<dbReference type="AlphaFoldDB" id="A0A553MLR7"/>
<dbReference type="SUPFAM" id="SSF81321">
    <property type="entry name" value="Family A G protein-coupled receptor-like"/>
    <property type="match status" value="3"/>
</dbReference>
<dbReference type="InterPro" id="IPR000725">
    <property type="entry name" value="Olfact_rcpt"/>
</dbReference>
<keyword evidence="2" id="KW-1003">Cell membrane</keyword>
<dbReference type="FunFam" id="1.20.1070.10:FF:000024">
    <property type="entry name" value="Olfactory receptor"/>
    <property type="match status" value="3"/>
</dbReference>
<comment type="subcellular location">
    <subcellularLocation>
        <location evidence="1">Cell membrane</location>
        <topology evidence="1">Multi-pass membrane protein</topology>
    </subcellularLocation>
</comment>
<feature type="domain" description="G-protein coupled receptors family 1 profile" evidence="15">
    <location>
        <begin position="48"/>
        <end position="299"/>
    </location>
</feature>
<keyword evidence="8 14" id="KW-0472">Membrane</keyword>
<evidence type="ECO:0000313" key="17">
    <source>
        <dbReference type="Proteomes" id="UP000316079"/>
    </source>
</evidence>
<keyword evidence="11" id="KW-0325">Glycoprotein</keyword>
<evidence type="ECO:0000256" key="12">
    <source>
        <dbReference type="ARBA" id="ARBA00023224"/>
    </source>
</evidence>
<evidence type="ECO:0000256" key="13">
    <source>
        <dbReference type="RuleBase" id="RU000688"/>
    </source>
</evidence>
<evidence type="ECO:0000256" key="6">
    <source>
        <dbReference type="ARBA" id="ARBA00022989"/>
    </source>
</evidence>
<feature type="non-terminal residue" evidence="16">
    <location>
        <position position="1"/>
    </location>
</feature>
<comment type="caution">
    <text evidence="16">The sequence shown here is derived from an EMBL/GenBank/DDBJ whole genome shotgun (WGS) entry which is preliminary data.</text>
</comment>
<evidence type="ECO:0000256" key="14">
    <source>
        <dbReference type="SAM" id="Phobius"/>
    </source>
</evidence>
<keyword evidence="6 14" id="KW-1133">Transmembrane helix</keyword>
<evidence type="ECO:0000256" key="2">
    <source>
        <dbReference type="ARBA" id="ARBA00022475"/>
    </source>
</evidence>
<feature type="transmembrane region" description="Helical" evidence="14">
    <location>
        <begin position="570"/>
        <end position="587"/>
    </location>
</feature>
<feature type="transmembrane region" description="Helical" evidence="14">
    <location>
        <begin position="534"/>
        <end position="558"/>
    </location>
</feature>
<keyword evidence="3" id="KW-0716">Sensory transduction</keyword>
<dbReference type="PRINTS" id="PR00237">
    <property type="entry name" value="GPCRRHODOPSN"/>
</dbReference>
<feature type="transmembrane region" description="Helical" evidence="14">
    <location>
        <begin position="850"/>
        <end position="871"/>
    </location>
</feature>
<feature type="transmembrane region" description="Helical" evidence="14">
    <location>
        <begin position="883"/>
        <end position="901"/>
    </location>
</feature>
<feature type="transmembrane region" description="Helical" evidence="14">
    <location>
        <begin position="281"/>
        <end position="301"/>
    </location>
</feature>
<evidence type="ECO:0000256" key="8">
    <source>
        <dbReference type="ARBA" id="ARBA00023136"/>
    </source>
</evidence>
<organism evidence="16 17">
    <name type="scientific">Danionella cerebrum</name>
    <dbReference type="NCBI Taxonomy" id="2873325"/>
    <lineage>
        <taxon>Eukaryota</taxon>
        <taxon>Metazoa</taxon>
        <taxon>Chordata</taxon>
        <taxon>Craniata</taxon>
        <taxon>Vertebrata</taxon>
        <taxon>Euteleostomi</taxon>
        <taxon>Actinopterygii</taxon>
        <taxon>Neopterygii</taxon>
        <taxon>Teleostei</taxon>
        <taxon>Ostariophysi</taxon>
        <taxon>Cypriniformes</taxon>
        <taxon>Danionidae</taxon>
        <taxon>Danioninae</taxon>
        <taxon>Danionella</taxon>
    </lineage>
</organism>
<feature type="transmembrane region" description="Helical" evidence="14">
    <location>
        <begin position="66"/>
        <end position="85"/>
    </location>
</feature>
<keyword evidence="7 13" id="KW-0297">G-protein coupled receptor</keyword>
<dbReference type="GO" id="GO:0004930">
    <property type="term" value="F:G protein-coupled receptor activity"/>
    <property type="evidence" value="ECO:0007669"/>
    <property type="project" value="UniProtKB-KW"/>
</dbReference>
<feature type="domain" description="G-protein coupled receptors family 1 profile" evidence="15">
    <location>
        <begin position="374"/>
        <end position="625"/>
    </location>
</feature>
<evidence type="ECO:0000256" key="10">
    <source>
        <dbReference type="ARBA" id="ARBA00023170"/>
    </source>
</evidence>
<keyword evidence="5" id="KW-0552">Olfaction</keyword>
<keyword evidence="12 13" id="KW-0807">Transducer</keyword>
<gene>
    <name evidence="16" type="ORF">DNTS_031172</name>
</gene>
<protein>
    <recommendedName>
        <fullName evidence="15">G-protein coupled receptors family 1 profile domain-containing protein</fullName>
    </recommendedName>
</protein>
<dbReference type="GO" id="GO:0005886">
    <property type="term" value="C:plasma membrane"/>
    <property type="evidence" value="ECO:0007669"/>
    <property type="project" value="UniProtKB-SubCell"/>
</dbReference>
<keyword evidence="17" id="KW-1185">Reference proteome</keyword>
<dbReference type="OrthoDB" id="6144443at2759"/>
<feature type="transmembrane region" description="Helical" evidence="14">
    <location>
        <begin position="207"/>
        <end position="230"/>
    </location>
</feature>
<feature type="transmembrane region" description="Helical" evidence="14">
    <location>
        <begin position="921"/>
        <end position="941"/>
    </location>
</feature>
<dbReference type="InterPro" id="IPR050939">
    <property type="entry name" value="Olfactory_GPCR1"/>
</dbReference>
<dbReference type="PROSITE" id="PS00237">
    <property type="entry name" value="G_PROTEIN_RECEP_F1_1"/>
    <property type="match status" value="2"/>
</dbReference>
<feature type="transmembrane region" description="Helical" evidence="14">
    <location>
        <begin position="242"/>
        <end position="261"/>
    </location>
</feature>
<feature type="transmembrane region" description="Helical" evidence="14">
    <location>
        <begin position="607"/>
        <end position="627"/>
    </location>
</feature>
<feature type="transmembrane region" description="Helical" evidence="14">
    <location>
        <begin position="148"/>
        <end position="168"/>
    </location>
</feature>
<evidence type="ECO:0000313" key="16">
    <source>
        <dbReference type="EMBL" id="TRY54130.1"/>
    </source>
</evidence>
<evidence type="ECO:0000256" key="11">
    <source>
        <dbReference type="ARBA" id="ARBA00023180"/>
    </source>
</evidence>
<sequence length="963" mass="109502">HFSKIIMPEGNITIIKNFVIVGFPGLPPHFHILLSTFLFFVYVFILFGNAVFLTLFVQFKSLRRPVYYFIVNLVVCDLLFSTTTLPKIISRYWIQDGSISFLGCFVQMFFVHYFGSVCSLILTAMALDRYAAICYPLQYHTIMTNRNVFILMFASWVIGFLGPLAMAIRAYPLPYCSENAIMHCFCDHFSITSLACTDRSPYSIPALVYAFLIHLGPFAVVIFSYCFIFVTVLRISGTQGKLKTFSTCSPQLIIIVLYFVPRLFNYLSTNVGIKISTDVRLLIVMLYSLLPPMINPLIYCLRTEEIKKILKRVSEETGSFTINMGLSSINETSPNTSSTIITEFILRDFPGLPSVYYGFVGAIFFIFYLILASGNMFIIIFVLMEKSLQKPSYIIFCNLAMADLALGTTTYPKVIAKHWMSDKVISFSGCFTQMYFVHFLGATNSFLMALMALDRFIAICNPLRYHSFIKNSTILIICACVWIANMLQLVGVTLLTLSMRFCGSNVIPHCYCDHVALSKLACGNVTTMKVTSTAIAMFVLWGPLSFILFSYVAIIFSLSKISHSEGRYKAFSTCTPQLLIICLYYLPRTFVYISNIAGFELSTDTRMVVSVVYNLFPGVINPFIYCLRTKEIKEAIKTDSPQNFLAQEQLFNIWRVMTFTNVTVFSEFFLLGFPELHPEFYGAVGTILLLIYLPCQEEISLSLDLLLQREVFRNLLCDLAFGTAILPKIIAKYLFNINTISFYGCFVQMFFFHYFASINSFILLIVAIDRLVAVCNPLRYCVLITNRRVFIAGGVIWTLLIPVMGVAVYHAFDEPYCASNVVAHLFCESNAIMKLSCGDVKQKRNFAVGWAMFFLLGPLICITLSFIGIFITVFKISDIQARYKAFSTCTPQLMIVFLHYIPRCVIYSFDMTVSLSPNIRIVLTVWCSLLPPIVNPMIYCFRTKEIKVALQRKIRQRKVYGNM</sequence>
<dbReference type="GO" id="GO:0004984">
    <property type="term" value="F:olfactory receptor activity"/>
    <property type="evidence" value="ECO:0007669"/>
    <property type="project" value="InterPro"/>
</dbReference>
<evidence type="ECO:0000256" key="5">
    <source>
        <dbReference type="ARBA" id="ARBA00022725"/>
    </source>
</evidence>
<keyword evidence="10 13" id="KW-0675">Receptor</keyword>
<feature type="transmembrane region" description="Helical" evidence="14">
    <location>
        <begin position="474"/>
        <end position="497"/>
    </location>
</feature>
<feature type="transmembrane region" description="Helical" evidence="14">
    <location>
        <begin position="32"/>
        <end position="59"/>
    </location>
</feature>
<feature type="transmembrane region" description="Helical" evidence="14">
    <location>
        <begin position="789"/>
        <end position="812"/>
    </location>
</feature>
<dbReference type="Gene3D" id="1.20.1070.10">
    <property type="entry name" value="Rhodopsin 7-helix transmembrane proteins"/>
    <property type="match status" value="3"/>
</dbReference>
<dbReference type="Proteomes" id="UP000316079">
    <property type="component" value="Unassembled WGS sequence"/>
</dbReference>
<comment type="similarity">
    <text evidence="13">Belongs to the G-protein coupled receptor 1 family.</text>
</comment>
<dbReference type="PANTHER" id="PTHR24242:SF359">
    <property type="entry name" value="ODORANT RECEPTOR-RELATED"/>
    <property type="match status" value="1"/>
</dbReference>